<evidence type="ECO:0000313" key="12">
    <source>
        <dbReference type="Proteomes" id="UP000634136"/>
    </source>
</evidence>
<dbReference type="GO" id="GO:0015369">
    <property type="term" value="F:calcium:proton antiporter activity"/>
    <property type="evidence" value="ECO:0007669"/>
    <property type="project" value="TreeGrafter"/>
</dbReference>
<dbReference type="GO" id="GO:0016020">
    <property type="term" value="C:membrane"/>
    <property type="evidence" value="ECO:0007669"/>
    <property type="project" value="InterPro"/>
</dbReference>
<dbReference type="OrthoDB" id="26525at2759"/>
<dbReference type="Gene3D" id="1.10.238.10">
    <property type="entry name" value="EF-hand"/>
    <property type="match status" value="1"/>
</dbReference>
<feature type="domain" description="EF-hand" evidence="10">
    <location>
        <begin position="130"/>
        <end position="165"/>
    </location>
</feature>
<keyword evidence="5" id="KW-0106">Calcium</keyword>
<sequence>MLRVFDRNGDKIITKDEFVTGLTQWIEQTKHALDRQYIPRKSLKNIYQGFIKPWIEHIRKEREMKGHLISEILNHAQNDMVGKLMNDDGTADESAIRRLFEEVDGNGDNCVSQSELRKLVTNIHFGKAMDEEQAVTKIIQELDINSDNMISEEEFVDGFTKWVNTFSKQDPSSKPLHHEETHQTWECVEKVVVENHHRGTHAWLMAMINVVVGIIILSLLAEPLITSVQKFAEQAGIPSFFVSFILVPLATNFREATSAIKEASHKKRSNTSQTIYEIYGAVFMNNILGFSAISTLIYMREISWEFSAEVLVVAIVCSIMGLTASFRPTFPLWTSFGAYLLYLLSLVLVYVIKYVLNYV</sequence>
<dbReference type="InterPro" id="IPR004837">
    <property type="entry name" value="NaCa_Exmemb"/>
</dbReference>
<keyword evidence="2" id="KW-0813">Transport</keyword>
<dbReference type="GO" id="GO:0012505">
    <property type="term" value="C:endomembrane system"/>
    <property type="evidence" value="ECO:0007669"/>
    <property type="project" value="UniProtKB-SubCell"/>
</dbReference>
<dbReference type="SUPFAM" id="SSF47473">
    <property type="entry name" value="EF-hand"/>
    <property type="match status" value="1"/>
</dbReference>
<dbReference type="AlphaFoldDB" id="A0A834WMV6"/>
<keyword evidence="12" id="KW-1185">Reference proteome</keyword>
<dbReference type="InterPro" id="IPR002048">
    <property type="entry name" value="EF_hand_dom"/>
</dbReference>
<dbReference type="CDD" id="cd00051">
    <property type="entry name" value="EFh"/>
    <property type="match status" value="1"/>
</dbReference>
<evidence type="ECO:0000256" key="5">
    <source>
        <dbReference type="ARBA" id="ARBA00022837"/>
    </source>
</evidence>
<evidence type="ECO:0000256" key="1">
    <source>
        <dbReference type="ARBA" id="ARBA00004127"/>
    </source>
</evidence>
<evidence type="ECO:0000256" key="3">
    <source>
        <dbReference type="ARBA" id="ARBA00022449"/>
    </source>
</evidence>
<dbReference type="GO" id="GO:0006874">
    <property type="term" value="P:intracellular calcium ion homeostasis"/>
    <property type="evidence" value="ECO:0007669"/>
    <property type="project" value="TreeGrafter"/>
</dbReference>
<evidence type="ECO:0000313" key="11">
    <source>
        <dbReference type="EMBL" id="KAF7822664.1"/>
    </source>
</evidence>
<dbReference type="PANTHER" id="PTHR31503:SF79">
    <property type="entry name" value="CALCIUM-BINDING EF-HAND PROTEIN"/>
    <property type="match status" value="1"/>
</dbReference>
<keyword evidence="8 9" id="KW-0472">Membrane</keyword>
<dbReference type="InterPro" id="IPR011992">
    <property type="entry name" value="EF-hand-dom_pair"/>
</dbReference>
<dbReference type="Proteomes" id="UP000634136">
    <property type="component" value="Unassembled WGS sequence"/>
</dbReference>
<evidence type="ECO:0000256" key="6">
    <source>
        <dbReference type="ARBA" id="ARBA00022989"/>
    </source>
</evidence>
<comment type="caution">
    <text evidence="11">The sequence shown here is derived from an EMBL/GenBank/DDBJ whole genome shotgun (WGS) entry which is preliminary data.</text>
</comment>
<evidence type="ECO:0000256" key="9">
    <source>
        <dbReference type="SAM" id="Phobius"/>
    </source>
</evidence>
<evidence type="ECO:0000256" key="7">
    <source>
        <dbReference type="ARBA" id="ARBA00023065"/>
    </source>
</evidence>
<keyword evidence="6 9" id="KW-1133">Transmembrane helix</keyword>
<feature type="transmembrane region" description="Helical" evidence="9">
    <location>
        <begin position="278"/>
        <end position="298"/>
    </location>
</feature>
<comment type="subcellular location">
    <subcellularLocation>
        <location evidence="1">Endomembrane system</location>
        <topology evidence="1">Multi-pass membrane protein</topology>
    </subcellularLocation>
</comment>
<feature type="transmembrane region" description="Helical" evidence="9">
    <location>
        <begin position="202"/>
        <end position="221"/>
    </location>
</feature>
<dbReference type="EMBL" id="JAAIUW010000007">
    <property type="protein sequence ID" value="KAF7822664.1"/>
    <property type="molecule type" value="Genomic_DNA"/>
</dbReference>
<dbReference type="InterPro" id="IPR018247">
    <property type="entry name" value="EF_Hand_1_Ca_BS"/>
</dbReference>
<keyword evidence="7" id="KW-0406">Ion transport</keyword>
<feature type="domain" description="EF-hand" evidence="10">
    <location>
        <begin position="91"/>
        <end position="126"/>
    </location>
</feature>
<dbReference type="Pfam" id="PF13499">
    <property type="entry name" value="EF-hand_7"/>
    <property type="match status" value="1"/>
</dbReference>
<dbReference type="InterPro" id="IPR004713">
    <property type="entry name" value="CaH_exchang"/>
</dbReference>
<dbReference type="SMART" id="SM00054">
    <property type="entry name" value="EFh"/>
    <property type="match status" value="3"/>
</dbReference>
<reference evidence="11" key="1">
    <citation type="submission" date="2020-09" db="EMBL/GenBank/DDBJ databases">
        <title>Genome-Enabled Discovery of Anthraquinone Biosynthesis in Senna tora.</title>
        <authorList>
            <person name="Kang S.-H."/>
            <person name="Pandey R.P."/>
            <person name="Lee C.-M."/>
            <person name="Sim J.-S."/>
            <person name="Jeong J.-T."/>
            <person name="Choi B.-S."/>
            <person name="Jung M."/>
            <person name="Ginzburg D."/>
            <person name="Zhao K."/>
            <person name="Won S.Y."/>
            <person name="Oh T.-J."/>
            <person name="Yu Y."/>
            <person name="Kim N.-H."/>
            <person name="Lee O.R."/>
            <person name="Lee T.-H."/>
            <person name="Bashyal P."/>
            <person name="Kim T.-S."/>
            <person name="Lee W.-H."/>
            <person name="Kawkins C."/>
            <person name="Kim C.-K."/>
            <person name="Kim J.S."/>
            <person name="Ahn B.O."/>
            <person name="Rhee S.Y."/>
            <person name="Sohng J.K."/>
        </authorList>
    </citation>
    <scope>NUCLEOTIDE SEQUENCE</scope>
    <source>
        <tissue evidence="11">Leaf</tissue>
    </source>
</reference>
<proteinExistence type="predicted"/>
<dbReference type="GO" id="GO:0005509">
    <property type="term" value="F:calcium ion binding"/>
    <property type="evidence" value="ECO:0007669"/>
    <property type="project" value="InterPro"/>
</dbReference>
<dbReference type="PROSITE" id="PS00018">
    <property type="entry name" value="EF_HAND_1"/>
    <property type="match status" value="3"/>
</dbReference>
<evidence type="ECO:0000256" key="2">
    <source>
        <dbReference type="ARBA" id="ARBA00022448"/>
    </source>
</evidence>
<evidence type="ECO:0000256" key="4">
    <source>
        <dbReference type="ARBA" id="ARBA00022692"/>
    </source>
</evidence>
<keyword evidence="4 9" id="KW-0812">Transmembrane</keyword>
<dbReference type="PANTHER" id="PTHR31503">
    <property type="entry name" value="VACUOLAR CALCIUM ION TRANSPORTER"/>
    <property type="match status" value="1"/>
</dbReference>
<organism evidence="11 12">
    <name type="scientific">Senna tora</name>
    <dbReference type="NCBI Taxonomy" id="362788"/>
    <lineage>
        <taxon>Eukaryota</taxon>
        <taxon>Viridiplantae</taxon>
        <taxon>Streptophyta</taxon>
        <taxon>Embryophyta</taxon>
        <taxon>Tracheophyta</taxon>
        <taxon>Spermatophyta</taxon>
        <taxon>Magnoliopsida</taxon>
        <taxon>eudicotyledons</taxon>
        <taxon>Gunneridae</taxon>
        <taxon>Pentapetalae</taxon>
        <taxon>rosids</taxon>
        <taxon>fabids</taxon>
        <taxon>Fabales</taxon>
        <taxon>Fabaceae</taxon>
        <taxon>Caesalpinioideae</taxon>
        <taxon>Cassia clade</taxon>
        <taxon>Senna</taxon>
    </lineage>
</organism>
<name>A0A834WMV6_9FABA</name>
<evidence type="ECO:0000259" key="10">
    <source>
        <dbReference type="PROSITE" id="PS50222"/>
    </source>
</evidence>
<protein>
    <submittedName>
        <fullName evidence="11">Sodium/calcium exchanger NCL-like</fullName>
    </submittedName>
</protein>
<feature type="domain" description="EF-hand" evidence="10">
    <location>
        <begin position="1"/>
        <end position="28"/>
    </location>
</feature>
<accession>A0A834WMV6</accession>
<dbReference type="Pfam" id="PF01699">
    <property type="entry name" value="Na_Ca_ex"/>
    <property type="match status" value="1"/>
</dbReference>
<keyword evidence="3" id="KW-0050">Antiport</keyword>
<feature type="transmembrane region" description="Helical" evidence="9">
    <location>
        <begin position="336"/>
        <end position="356"/>
    </location>
</feature>
<gene>
    <name evidence="11" type="ORF">G2W53_020808</name>
</gene>
<evidence type="ECO:0000256" key="8">
    <source>
        <dbReference type="ARBA" id="ARBA00023136"/>
    </source>
</evidence>
<dbReference type="PROSITE" id="PS50222">
    <property type="entry name" value="EF_HAND_2"/>
    <property type="match status" value="3"/>
</dbReference>